<evidence type="ECO:0000256" key="7">
    <source>
        <dbReference type="ARBA" id="ARBA00024195"/>
    </source>
</evidence>
<reference evidence="11" key="1">
    <citation type="submission" date="2020-05" db="UniProtKB">
        <authorList>
            <consortium name="EnsemblMetazoa"/>
        </authorList>
    </citation>
    <scope>IDENTIFICATION</scope>
    <source>
        <strain evidence="11">FUMOZ</strain>
    </source>
</reference>
<feature type="domain" description="Peptidase S1" evidence="10">
    <location>
        <begin position="112"/>
        <end position="344"/>
    </location>
</feature>
<evidence type="ECO:0000313" key="11">
    <source>
        <dbReference type="EnsemblMetazoa" id="AFUN004418-PA"/>
    </source>
</evidence>
<dbReference type="SUPFAM" id="SSF50494">
    <property type="entry name" value="Trypsin-like serine proteases"/>
    <property type="match status" value="1"/>
</dbReference>
<feature type="signal peptide" evidence="9">
    <location>
        <begin position="1"/>
        <end position="20"/>
    </location>
</feature>
<feature type="chain" id="PRO_5008134308" description="Peptidase S1 domain-containing protein" evidence="9">
    <location>
        <begin position="21"/>
        <end position="350"/>
    </location>
</feature>
<keyword evidence="2" id="KW-0964">Secreted</keyword>
<evidence type="ECO:0000259" key="10">
    <source>
        <dbReference type="PROSITE" id="PS50240"/>
    </source>
</evidence>
<dbReference type="VEuPathDB" id="VectorBase:AFUN004418"/>
<evidence type="ECO:0000256" key="2">
    <source>
        <dbReference type="ARBA" id="ARBA00022525"/>
    </source>
</evidence>
<dbReference type="PROSITE" id="PS00135">
    <property type="entry name" value="TRYPSIN_SER"/>
    <property type="match status" value="1"/>
</dbReference>
<dbReference type="FunFam" id="2.40.10.10:FF:000141">
    <property type="entry name" value="Enterokinase light chain"/>
    <property type="match status" value="1"/>
</dbReference>
<dbReference type="Pfam" id="PF00089">
    <property type="entry name" value="Trypsin"/>
    <property type="match status" value="1"/>
</dbReference>
<dbReference type="GO" id="GO:0006508">
    <property type="term" value="P:proteolysis"/>
    <property type="evidence" value="ECO:0007669"/>
    <property type="project" value="UniProtKB-KW"/>
</dbReference>
<dbReference type="AlphaFoldDB" id="A0A182RDZ6"/>
<dbReference type="PANTHER" id="PTHR24264">
    <property type="entry name" value="TRYPSIN-RELATED"/>
    <property type="match status" value="1"/>
</dbReference>
<dbReference type="PRINTS" id="PR00722">
    <property type="entry name" value="CHYMOTRYPSIN"/>
</dbReference>
<keyword evidence="3 8" id="KW-0645">Protease</keyword>
<evidence type="ECO:0000256" key="9">
    <source>
        <dbReference type="SAM" id="SignalP"/>
    </source>
</evidence>
<evidence type="ECO:0000256" key="8">
    <source>
        <dbReference type="RuleBase" id="RU363034"/>
    </source>
</evidence>
<evidence type="ECO:0000256" key="3">
    <source>
        <dbReference type="ARBA" id="ARBA00022670"/>
    </source>
</evidence>
<dbReference type="PROSITE" id="PS50240">
    <property type="entry name" value="TRYPSIN_DOM"/>
    <property type="match status" value="1"/>
</dbReference>
<dbReference type="InterPro" id="IPR001254">
    <property type="entry name" value="Trypsin_dom"/>
</dbReference>
<dbReference type="SMART" id="SM00020">
    <property type="entry name" value="Tryp_SPc"/>
    <property type="match status" value="1"/>
</dbReference>
<comment type="subcellular location">
    <subcellularLocation>
        <location evidence="1">Secreted</location>
    </subcellularLocation>
</comment>
<evidence type="ECO:0000256" key="6">
    <source>
        <dbReference type="ARBA" id="ARBA00023157"/>
    </source>
</evidence>
<keyword evidence="5 8" id="KW-0720">Serine protease</keyword>
<dbReference type="InterPro" id="IPR009003">
    <property type="entry name" value="Peptidase_S1_PA"/>
</dbReference>
<name>A0A182RDZ6_ANOFN</name>
<dbReference type="VEuPathDB" id="VectorBase:AFUN2_001980"/>
<dbReference type="STRING" id="62324.A0A182RDZ6"/>
<organism evidence="11">
    <name type="scientific">Anopheles funestus</name>
    <name type="common">African malaria mosquito</name>
    <dbReference type="NCBI Taxonomy" id="62324"/>
    <lineage>
        <taxon>Eukaryota</taxon>
        <taxon>Metazoa</taxon>
        <taxon>Ecdysozoa</taxon>
        <taxon>Arthropoda</taxon>
        <taxon>Hexapoda</taxon>
        <taxon>Insecta</taxon>
        <taxon>Pterygota</taxon>
        <taxon>Neoptera</taxon>
        <taxon>Endopterygota</taxon>
        <taxon>Diptera</taxon>
        <taxon>Nematocera</taxon>
        <taxon>Culicoidea</taxon>
        <taxon>Culicidae</taxon>
        <taxon>Anophelinae</taxon>
        <taxon>Anopheles</taxon>
    </lineage>
</organism>
<dbReference type="GO" id="GO:0004252">
    <property type="term" value="F:serine-type endopeptidase activity"/>
    <property type="evidence" value="ECO:0007669"/>
    <property type="project" value="InterPro"/>
</dbReference>
<dbReference type="GO" id="GO:0005615">
    <property type="term" value="C:extracellular space"/>
    <property type="evidence" value="ECO:0007669"/>
    <property type="project" value="TreeGrafter"/>
</dbReference>
<dbReference type="InterPro" id="IPR018114">
    <property type="entry name" value="TRYPSIN_HIS"/>
</dbReference>
<evidence type="ECO:0000256" key="4">
    <source>
        <dbReference type="ARBA" id="ARBA00022801"/>
    </source>
</evidence>
<keyword evidence="6" id="KW-1015">Disulfide bond</keyword>
<dbReference type="InterPro" id="IPR043504">
    <property type="entry name" value="Peptidase_S1_PA_chymotrypsin"/>
</dbReference>
<keyword evidence="4 8" id="KW-0378">Hydrolase</keyword>
<sequence>MNEHLVYIIVSLLTITVTCGLKHRNAQRYEVRTLPTVPNNDYLTEEFEPEEERIINFVTVRPEYFEINRARPIIDWITGVIGAPVFASDSSVPSQNCTPCKCGLVEPINERIVGGTPVDENSFSWMAALYYDNKFSCGGSLISDRYVITAAHCTTKPDRALLRVQFGVNDRSKPTGTSIERSVKRILTNWYNAFNNNNDIALLELTYPVSISDRVMPICLPQATEMYEGTRGIVTGWGRTKTGGGLSGTLQQTEVPILTNRECRRAGYWAFQITNRMICAGYLEGGKDSCQGDSGGPLQVLNSKLNHYELVGVVSWGRACAQKNFPGVYTRVSQYLYWINRNIKDSCLCS</sequence>
<keyword evidence="9" id="KW-0732">Signal</keyword>
<dbReference type="Gene3D" id="2.40.10.10">
    <property type="entry name" value="Trypsin-like serine proteases"/>
    <property type="match status" value="1"/>
</dbReference>
<proteinExistence type="inferred from homology"/>
<accession>A0A182RDZ6</accession>
<dbReference type="InterPro" id="IPR001314">
    <property type="entry name" value="Peptidase_S1A"/>
</dbReference>
<dbReference type="InterPro" id="IPR050127">
    <property type="entry name" value="Serine_Proteases_S1"/>
</dbReference>
<dbReference type="CDD" id="cd00190">
    <property type="entry name" value="Tryp_SPc"/>
    <property type="match status" value="1"/>
</dbReference>
<evidence type="ECO:0000256" key="1">
    <source>
        <dbReference type="ARBA" id="ARBA00004613"/>
    </source>
</evidence>
<evidence type="ECO:0000256" key="5">
    <source>
        <dbReference type="ARBA" id="ARBA00022825"/>
    </source>
</evidence>
<dbReference type="EnsemblMetazoa" id="AFUN004418-RA">
    <property type="protein sequence ID" value="AFUN004418-PA"/>
    <property type="gene ID" value="AFUN004418"/>
</dbReference>
<dbReference type="PROSITE" id="PS00134">
    <property type="entry name" value="TRYPSIN_HIS"/>
    <property type="match status" value="1"/>
</dbReference>
<dbReference type="PANTHER" id="PTHR24264:SF65">
    <property type="entry name" value="SRCR DOMAIN-CONTAINING PROTEIN"/>
    <property type="match status" value="1"/>
</dbReference>
<dbReference type="InterPro" id="IPR033116">
    <property type="entry name" value="TRYPSIN_SER"/>
</dbReference>
<protein>
    <recommendedName>
        <fullName evidence="10">Peptidase S1 domain-containing protein</fullName>
    </recommendedName>
</protein>
<comment type="similarity">
    <text evidence="7">Belongs to the peptidase S1 family. CLIP subfamily.</text>
</comment>